<dbReference type="GO" id="GO:0006144">
    <property type="term" value="P:purine nucleobase metabolic process"/>
    <property type="evidence" value="ECO:0007669"/>
    <property type="project" value="UniProtKB-KW"/>
</dbReference>
<dbReference type="Proteomes" id="UP000460272">
    <property type="component" value="Unassembled WGS sequence"/>
</dbReference>
<feature type="domain" description="Allantoicase" evidence="3">
    <location>
        <begin position="13"/>
        <end position="162"/>
    </location>
</feature>
<proteinExistence type="inferred from homology"/>
<evidence type="ECO:0000256" key="1">
    <source>
        <dbReference type="ARBA" id="ARBA00009242"/>
    </source>
</evidence>
<comment type="pathway">
    <text evidence="2">Nitrogen metabolism; (S)-allantoin degradation; (S)-ureidoglycolate from allantoate (aminidohydrolase route): step 1/1.</text>
</comment>
<dbReference type="InterPro" id="IPR015908">
    <property type="entry name" value="Allantoicase_dom"/>
</dbReference>
<reference evidence="4 5" key="1">
    <citation type="submission" date="2018-11" db="EMBL/GenBank/DDBJ databases">
        <title>Trebonia kvetii gen.nov., sp.nov., a novel acidophilic actinobacterium, and proposal of the new actinobacterial family Treboniaceae fam. nov.</title>
        <authorList>
            <person name="Rapoport D."/>
            <person name="Sagova-Mareckova M."/>
            <person name="Sedlacek I."/>
            <person name="Provaznik J."/>
            <person name="Kralova S."/>
            <person name="Pavlinic D."/>
            <person name="Benes V."/>
            <person name="Kopecky J."/>
        </authorList>
    </citation>
    <scope>NUCLEOTIDE SEQUENCE [LARGE SCALE GENOMIC DNA]</scope>
    <source>
        <strain evidence="4 5">15Tr583</strain>
    </source>
</reference>
<dbReference type="Gene3D" id="2.60.120.260">
    <property type="entry name" value="Galactose-binding domain-like"/>
    <property type="match status" value="2"/>
</dbReference>
<evidence type="ECO:0000256" key="2">
    <source>
        <dbReference type="HAMAP-Rule" id="MF_00813"/>
    </source>
</evidence>
<evidence type="ECO:0000313" key="5">
    <source>
        <dbReference type="Proteomes" id="UP000460272"/>
    </source>
</evidence>
<keyword evidence="2" id="KW-0659">Purine metabolism</keyword>
<dbReference type="Pfam" id="PF03561">
    <property type="entry name" value="Allantoicase"/>
    <property type="match status" value="2"/>
</dbReference>
<keyword evidence="2 4" id="KW-0378">Hydrolase</keyword>
<dbReference type="GO" id="GO:0000256">
    <property type="term" value="P:allantoin catabolic process"/>
    <property type="evidence" value="ECO:0007669"/>
    <property type="project" value="UniProtKB-UniRule"/>
</dbReference>
<dbReference type="OrthoDB" id="2078334at2"/>
<organism evidence="4 5">
    <name type="scientific">Trebonia kvetii</name>
    <dbReference type="NCBI Taxonomy" id="2480626"/>
    <lineage>
        <taxon>Bacteria</taxon>
        <taxon>Bacillati</taxon>
        <taxon>Actinomycetota</taxon>
        <taxon>Actinomycetes</taxon>
        <taxon>Streptosporangiales</taxon>
        <taxon>Treboniaceae</taxon>
        <taxon>Trebonia</taxon>
    </lineage>
</organism>
<keyword evidence="5" id="KW-1185">Reference proteome</keyword>
<dbReference type="EMBL" id="RPFW01000004">
    <property type="protein sequence ID" value="TVZ02925.1"/>
    <property type="molecule type" value="Genomic_DNA"/>
</dbReference>
<dbReference type="UniPathway" id="UPA00395">
    <property type="reaction ID" value="UER00654"/>
</dbReference>
<dbReference type="AlphaFoldDB" id="A0A6P2BXL6"/>
<dbReference type="InterPro" id="IPR005164">
    <property type="entry name" value="Allantoicase"/>
</dbReference>
<dbReference type="HAMAP" id="MF_00813">
    <property type="entry name" value="Allantoicase"/>
    <property type="match status" value="1"/>
</dbReference>
<comment type="catalytic activity">
    <reaction evidence="2">
        <text>allantoate + H2O = (S)-ureidoglycolate + urea</text>
        <dbReference type="Rhea" id="RHEA:11016"/>
        <dbReference type="ChEBI" id="CHEBI:15377"/>
        <dbReference type="ChEBI" id="CHEBI:16199"/>
        <dbReference type="ChEBI" id="CHEBI:17536"/>
        <dbReference type="ChEBI" id="CHEBI:57296"/>
        <dbReference type="EC" id="3.5.3.4"/>
    </reaction>
</comment>
<accession>A0A6P2BXL6</accession>
<dbReference type="EC" id="3.5.3.4" evidence="2"/>
<name>A0A6P2BXL6_9ACTN</name>
<evidence type="ECO:0000259" key="3">
    <source>
        <dbReference type="Pfam" id="PF03561"/>
    </source>
</evidence>
<dbReference type="SUPFAM" id="SSF49785">
    <property type="entry name" value="Galactose-binding domain-like"/>
    <property type="match status" value="2"/>
</dbReference>
<dbReference type="NCBIfam" id="TIGR02961">
    <property type="entry name" value="allantoicase"/>
    <property type="match status" value="1"/>
</dbReference>
<evidence type="ECO:0000313" key="4">
    <source>
        <dbReference type="EMBL" id="TVZ02925.1"/>
    </source>
</evidence>
<gene>
    <name evidence="2 4" type="primary">alc</name>
    <name evidence="4" type="ORF">EAS64_20850</name>
</gene>
<dbReference type="RefSeq" id="WP_145855203.1">
    <property type="nucleotide sequence ID" value="NZ_RPFW01000004.1"/>
</dbReference>
<comment type="caution">
    <text evidence="4">The sequence shown here is derived from an EMBL/GenBank/DDBJ whole genome shotgun (WGS) entry which is preliminary data.</text>
</comment>
<dbReference type="GO" id="GO:0004037">
    <property type="term" value="F:allantoicase activity"/>
    <property type="evidence" value="ECO:0007669"/>
    <property type="project" value="UniProtKB-UniRule"/>
</dbReference>
<feature type="domain" description="Allantoicase" evidence="3">
    <location>
        <begin position="182"/>
        <end position="318"/>
    </location>
</feature>
<dbReference type="InterPro" id="IPR008979">
    <property type="entry name" value="Galactose-bd-like_sf"/>
</dbReference>
<comment type="similarity">
    <text evidence="1 2">Belongs to the allantoicase family.</text>
</comment>
<protein>
    <recommendedName>
        <fullName evidence="2">Probable allantoicase</fullName>
        <ecNumber evidence="2">3.5.3.4</ecNumber>
    </recommendedName>
    <alternativeName>
        <fullName evidence="2">Allantoate amidinohydrolase</fullName>
    </alternativeName>
</protein>
<dbReference type="PANTHER" id="PTHR12045">
    <property type="entry name" value="ALLANTOICASE"/>
    <property type="match status" value="1"/>
</dbReference>
<dbReference type="PANTHER" id="PTHR12045:SF3">
    <property type="entry name" value="INACTIVE ALLANTOICASE-RELATED"/>
    <property type="match status" value="1"/>
</dbReference>
<sequence>MTAEGDLASRWLGASVLAASDESFGEKENLLTPTPAAFEPGHYGNRGEIVDGWETRRRREPGHDWAIVRLGAAGIVTSVDVDTSFFTGNYPQSVSVEACGCEGYPSPAELAGMPWETIVPRSPLAGDSHNVFTVSDQRRFTHVRLSAYPDGGIARFRVHGQVVPDPRGLEHLTIDLAGQEYGGLVIASSDDFYTAASTLNRPGRARTMGEGWETQRRRDDGNDYAVFRLAFPGRIRRAIIDTAHFKYNASAAVALSGCAKDALPADDSRDWLPLLDRVRLQPDTRHVFGLDGAVPVTFARLDAFPDGGISRIRLIGVVDEAARRAAGYLWFNALPEGQAAHCLSQAGLGAELAAEIVSQRPVSEHWLATQQTGPRLAILAGMLEGRATTPPG</sequence>